<evidence type="ECO:0000256" key="1">
    <source>
        <dbReference type="ARBA" id="ARBA00004508"/>
    </source>
</evidence>
<dbReference type="EC" id="2.7.1.182" evidence="12"/>
<evidence type="ECO:0000256" key="14">
    <source>
        <dbReference type="SAM" id="MobiDB-lite"/>
    </source>
</evidence>
<evidence type="ECO:0000256" key="5">
    <source>
        <dbReference type="ARBA" id="ARBA00022679"/>
    </source>
</evidence>
<comment type="subcellular location">
    <subcellularLocation>
        <location evidence="1">Plastid</location>
        <location evidence="1">Chloroplast membrane</location>
        <topology evidence="1">Multi-pass membrane protein</topology>
    </subcellularLocation>
</comment>
<dbReference type="PANTHER" id="PTHR32523:SF8">
    <property type="entry name" value="DOLICHOL KINASE"/>
    <property type="match status" value="1"/>
</dbReference>
<protein>
    <recommendedName>
        <fullName evidence="12">phytol kinase</fullName>
        <ecNumber evidence="12">2.7.1.182</ecNumber>
    </recommendedName>
</protein>
<evidence type="ECO:0000313" key="16">
    <source>
        <dbReference type="Proteomes" id="UP000613740"/>
    </source>
</evidence>
<dbReference type="GO" id="GO:0009507">
    <property type="term" value="C:chloroplast"/>
    <property type="evidence" value="ECO:0007669"/>
    <property type="project" value="UniProtKB-SubCell"/>
</dbReference>
<evidence type="ECO:0000256" key="11">
    <source>
        <dbReference type="ARBA" id="ARBA00024015"/>
    </source>
</evidence>
<evidence type="ECO:0000256" key="13">
    <source>
        <dbReference type="ARBA" id="ARBA00048889"/>
    </source>
</evidence>
<dbReference type="InterPro" id="IPR039606">
    <property type="entry name" value="Phytol/farnesol_kinase"/>
</dbReference>
<evidence type="ECO:0000256" key="7">
    <source>
        <dbReference type="ARBA" id="ARBA00022777"/>
    </source>
</evidence>
<evidence type="ECO:0000256" key="10">
    <source>
        <dbReference type="ARBA" id="ARBA00023136"/>
    </source>
</evidence>
<gene>
    <name evidence="15" type="ORF">HYH02_015104</name>
</gene>
<dbReference type="Proteomes" id="UP000613740">
    <property type="component" value="Unassembled WGS sequence"/>
</dbReference>
<evidence type="ECO:0000256" key="6">
    <source>
        <dbReference type="ARBA" id="ARBA00022692"/>
    </source>
</evidence>
<evidence type="ECO:0000256" key="4">
    <source>
        <dbReference type="ARBA" id="ARBA00022640"/>
    </source>
</evidence>
<feature type="compositionally biased region" description="Low complexity" evidence="14">
    <location>
        <begin position="79"/>
        <end position="96"/>
    </location>
</feature>
<dbReference type="PANTHER" id="PTHR32523">
    <property type="entry name" value="PHYTOL KINASE 1, CHLOROPLASTIC"/>
    <property type="match status" value="1"/>
</dbReference>
<evidence type="ECO:0000256" key="12">
    <source>
        <dbReference type="ARBA" id="ARBA00039024"/>
    </source>
</evidence>
<proteinExistence type="inferred from homology"/>
<evidence type="ECO:0000313" key="15">
    <source>
        <dbReference type="EMBL" id="KAG2424841.1"/>
    </source>
</evidence>
<sequence length="327" mass="32446">MSGATDATAEPAAGPAGPDGASGPASAAAFAAADAVLALAARRAEAEAAVAAFEAALDESTAPEDCAVAGVFGIRLDGSDSGSGSDSDSGSGSGSDSSDEEYQEAAARLPGLWPLLTRQLHLPDSPWSASVPCWVCCQVLHNRVTVLRPRPLAGLLPGDRAGLTERERGGGAAAAATATATAVPTYSLLCTLDAGLLPAVEQTLRDSAAWGRPGRMGQEGHGTVQLLGLVDVVQRHSRVWPAVLVHGEPGQVVLLVATLAAVCRHLARRDVRVAVTTTTAAGAAAAAAVQARAPSGAPTAAAAGGTGNHGREKEGARGGDNASPAAV</sequence>
<keyword evidence="3" id="KW-0150">Chloroplast</keyword>
<evidence type="ECO:0000256" key="9">
    <source>
        <dbReference type="ARBA" id="ARBA00022989"/>
    </source>
</evidence>
<comment type="pathway">
    <text evidence="11">Cofactor biosynthesis; tocopherol biosynthesis.</text>
</comment>
<keyword evidence="6" id="KW-0812">Transmembrane</keyword>
<dbReference type="GO" id="GO:0010276">
    <property type="term" value="F:phytol kinase activity"/>
    <property type="evidence" value="ECO:0007669"/>
    <property type="project" value="UniProtKB-EC"/>
</dbReference>
<keyword evidence="9" id="KW-1133">Transmembrane helix</keyword>
<accession>A0A835VTL2</accession>
<keyword evidence="10" id="KW-0472">Membrane</keyword>
<comment type="similarity">
    <text evidence="2">Belongs to the polyprenol kinase family.</text>
</comment>
<feature type="region of interest" description="Disordered" evidence="14">
    <location>
        <begin position="291"/>
        <end position="327"/>
    </location>
</feature>
<keyword evidence="5" id="KW-0808">Transferase</keyword>
<organism evidence="15 16">
    <name type="scientific">Chlamydomonas schloesseri</name>
    <dbReference type="NCBI Taxonomy" id="2026947"/>
    <lineage>
        <taxon>Eukaryota</taxon>
        <taxon>Viridiplantae</taxon>
        <taxon>Chlorophyta</taxon>
        <taxon>core chlorophytes</taxon>
        <taxon>Chlorophyceae</taxon>
        <taxon>CS clade</taxon>
        <taxon>Chlamydomonadales</taxon>
        <taxon>Chlamydomonadaceae</taxon>
        <taxon>Chlamydomonas</taxon>
    </lineage>
</organism>
<dbReference type="AlphaFoldDB" id="A0A835VTL2"/>
<feature type="region of interest" description="Disordered" evidence="14">
    <location>
        <begin position="79"/>
        <end position="104"/>
    </location>
</feature>
<comment type="catalytic activity">
    <reaction evidence="13">
        <text>phytol + CTP = phytyl phosphate + CDP + H(+)</text>
        <dbReference type="Rhea" id="RHEA:38055"/>
        <dbReference type="ChEBI" id="CHEBI:15378"/>
        <dbReference type="ChEBI" id="CHEBI:17327"/>
        <dbReference type="ChEBI" id="CHEBI:37563"/>
        <dbReference type="ChEBI" id="CHEBI:58069"/>
        <dbReference type="ChEBI" id="CHEBI:75483"/>
        <dbReference type="EC" id="2.7.1.182"/>
    </reaction>
</comment>
<keyword evidence="16" id="KW-1185">Reference proteome</keyword>
<keyword evidence="7" id="KW-0418">Kinase</keyword>
<feature type="compositionally biased region" description="Low complexity" evidence="14">
    <location>
        <begin position="291"/>
        <end position="303"/>
    </location>
</feature>
<name>A0A835VTL2_9CHLO</name>
<reference evidence="15" key="1">
    <citation type="journal article" date="2020" name="bioRxiv">
        <title>Comparative genomics of Chlamydomonas.</title>
        <authorList>
            <person name="Craig R.J."/>
            <person name="Hasan A.R."/>
            <person name="Ness R.W."/>
            <person name="Keightley P.D."/>
        </authorList>
    </citation>
    <scope>NUCLEOTIDE SEQUENCE</scope>
    <source>
        <strain evidence="15">CCAP 11/173</strain>
    </source>
</reference>
<keyword evidence="4" id="KW-0934">Plastid</keyword>
<dbReference type="EMBL" id="JAEHOD010000120">
    <property type="protein sequence ID" value="KAG2424841.1"/>
    <property type="molecule type" value="Genomic_DNA"/>
</dbReference>
<feature type="region of interest" description="Disordered" evidence="14">
    <location>
        <begin position="1"/>
        <end position="25"/>
    </location>
</feature>
<comment type="caution">
    <text evidence="15">The sequence shown here is derived from an EMBL/GenBank/DDBJ whole genome shotgun (WGS) entry which is preliminary data.</text>
</comment>
<evidence type="ECO:0000256" key="2">
    <source>
        <dbReference type="ARBA" id="ARBA00010794"/>
    </source>
</evidence>
<dbReference type="GO" id="GO:0016020">
    <property type="term" value="C:membrane"/>
    <property type="evidence" value="ECO:0007669"/>
    <property type="project" value="UniProtKB-SubCell"/>
</dbReference>
<keyword evidence="8" id="KW-0809">Transit peptide</keyword>
<evidence type="ECO:0000256" key="3">
    <source>
        <dbReference type="ARBA" id="ARBA00022528"/>
    </source>
</evidence>
<evidence type="ECO:0000256" key="8">
    <source>
        <dbReference type="ARBA" id="ARBA00022946"/>
    </source>
</evidence>